<name>A4A5U4_9GAMM</name>
<keyword evidence="4" id="KW-1185">Reference proteome</keyword>
<accession>A4A5U4</accession>
<organism evidence="3 4">
    <name type="scientific">Congregibacter litoralis KT71</name>
    <dbReference type="NCBI Taxonomy" id="314285"/>
    <lineage>
        <taxon>Bacteria</taxon>
        <taxon>Pseudomonadati</taxon>
        <taxon>Pseudomonadota</taxon>
        <taxon>Gammaproteobacteria</taxon>
        <taxon>Cellvibrionales</taxon>
        <taxon>Halieaceae</taxon>
        <taxon>Congregibacter</taxon>
    </lineage>
</organism>
<dbReference type="STRING" id="314285.KT71_00400"/>
<reference evidence="3 4" key="1">
    <citation type="journal article" date="2007" name="Proc. Natl. Acad. Sci. U.S.A.">
        <title>Characterization of a marine gammaproteobacterium capable of aerobic anoxygenic photosynthesis.</title>
        <authorList>
            <person name="Fuchs B.M."/>
            <person name="Spring S."/>
            <person name="Teeling H."/>
            <person name="Quast C."/>
            <person name="Wulf J."/>
            <person name="Schattenhofer M."/>
            <person name="Yan S."/>
            <person name="Ferriera S."/>
            <person name="Johnson J."/>
            <person name="Glockner F.O."/>
            <person name="Amann R."/>
        </authorList>
    </citation>
    <scope>NUCLEOTIDE SEQUENCE [LARGE SCALE GENOMIC DNA]</scope>
    <source>
        <strain evidence="3">KT71</strain>
    </source>
</reference>
<evidence type="ECO:0000256" key="1">
    <source>
        <dbReference type="SAM" id="SignalP"/>
    </source>
</evidence>
<gene>
    <name evidence="3" type="ORF">KT71_00400</name>
</gene>
<dbReference type="eggNOG" id="COG1680">
    <property type="taxonomic scope" value="Bacteria"/>
</dbReference>
<comment type="caution">
    <text evidence="3">The sequence shown here is derived from an EMBL/GenBank/DDBJ whole genome shotgun (WGS) entry which is preliminary data.</text>
</comment>
<dbReference type="PANTHER" id="PTHR43283:SF3">
    <property type="entry name" value="BETA-LACTAMASE FAMILY PROTEIN (AFU_ORTHOLOGUE AFUA_5G07500)"/>
    <property type="match status" value="1"/>
</dbReference>
<dbReference type="AlphaFoldDB" id="A4A5U4"/>
<feature type="chain" id="PRO_5002665633" evidence="1">
    <location>
        <begin position="23"/>
        <end position="444"/>
    </location>
</feature>
<dbReference type="HOGENOM" id="CLU_020027_15_0_6"/>
<dbReference type="Proteomes" id="UP000019205">
    <property type="component" value="Chromosome"/>
</dbReference>
<evidence type="ECO:0000313" key="3">
    <source>
        <dbReference type="EMBL" id="EAQ98391.2"/>
    </source>
</evidence>
<protein>
    <submittedName>
        <fullName evidence="3">Beta-lactamase class C and other penicillin binding protein</fullName>
    </submittedName>
</protein>
<feature type="signal peptide" evidence="1">
    <location>
        <begin position="1"/>
        <end position="22"/>
    </location>
</feature>
<keyword evidence="1" id="KW-0732">Signal</keyword>
<dbReference type="InterPro" id="IPR050789">
    <property type="entry name" value="Diverse_Enzym_Activities"/>
</dbReference>
<evidence type="ECO:0000259" key="2">
    <source>
        <dbReference type="Pfam" id="PF00144"/>
    </source>
</evidence>
<dbReference type="Gene3D" id="3.40.710.10">
    <property type="entry name" value="DD-peptidase/beta-lactamase superfamily"/>
    <property type="match status" value="1"/>
</dbReference>
<dbReference type="RefSeq" id="WP_023660001.1">
    <property type="nucleotide sequence ID" value="NZ_CM002299.1"/>
</dbReference>
<dbReference type="Pfam" id="PF00144">
    <property type="entry name" value="Beta-lactamase"/>
    <property type="match status" value="1"/>
</dbReference>
<dbReference type="InterPro" id="IPR001466">
    <property type="entry name" value="Beta-lactam-related"/>
</dbReference>
<proteinExistence type="predicted"/>
<sequence>MVRTGLSAVFGFAAMLSTAALAEHEPTGLETLLKGTDLTPALSGLQISLLKNGKATKSYALGFAQITAAGKEPLRRDHKTRIASISKLVVALGIMQLVEAGKLDLDGDVSDYLGWELRNPAFPEFPITTRQLLAHTSSIRDGSAYFMAAGTGELRDFFKEESPYWEKGDHFARSPGQEPGRFFTYANLNFGLLGAIIELLSEERFDQYMAKNVLEPMGLSAGFDPCKIPPGQRAAAFRKGEEAGNWSEGSDWLAQVDGAEPKCFYGAGDATFNDAFLADYALGSNATIYSPQGGLRASADDLVVVLEMLVNGGVVKGQRILSPESVETMLAPQWTLNAEKSNGLSAGEAEPGGPTDGLMTSYGLSVHRINMSDWGFPDGPELLVGHLGEAYGVLSHALINPETGDGIATIITGTARDPADSPPGSSPLYRVEEEILRWWLEQKD</sequence>
<dbReference type="PANTHER" id="PTHR43283">
    <property type="entry name" value="BETA-LACTAMASE-RELATED"/>
    <property type="match status" value="1"/>
</dbReference>
<dbReference type="SUPFAM" id="SSF56601">
    <property type="entry name" value="beta-lactamase/transpeptidase-like"/>
    <property type="match status" value="1"/>
</dbReference>
<dbReference type="InterPro" id="IPR012338">
    <property type="entry name" value="Beta-lactam/transpept-like"/>
</dbReference>
<dbReference type="EMBL" id="AAOA02000002">
    <property type="protein sequence ID" value="EAQ98391.2"/>
    <property type="molecule type" value="Genomic_DNA"/>
</dbReference>
<reference evidence="3 4" key="2">
    <citation type="journal article" date="2009" name="PLoS ONE">
        <title>The photosynthetic apparatus and its regulation in the aerobic gammaproteobacterium Congregibacter litoralis gen. nov., sp. nov.</title>
        <authorList>
            <person name="Spring S."/>
            <person name="Lunsdorf H."/>
            <person name="Fuchs B.M."/>
            <person name="Tindall B.J."/>
        </authorList>
    </citation>
    <scope>NUCLEOTIDE SEQUENCE [LARGE SCALE GENOMIC DNA]</scope>
    <source>
        <strain evidence="3">KT71</strain>
    </source>
</reference>
<feature type="domain" description="Beta-lactamase-related" evidence="2">
    <location>
        <begin position="42"/>
        <end position="416"/>
    </location>
</feature>
<evidence type="ECO:0000313" key="4">
    <source>
        <dbReference type="Proteomes" id="UP000019205"/>
    </source>
</evidence>